<evidence type="ECO:0000256" key="5">
    <source>
        <dbReference type="ARBA" id="ARBA00022989"/>
    </source>
</evidence>
<feature type="transmembrane region" description="Helical" evidence="7">
    <location>
        <begin position="134"/>
        <end position="151"/>
    </location>
</feature>
<sequence length="429" mass="45668">MLNRMVNRFVLHKRQTDWKQELAAGFTVFFTVAYILAVNPLILKDAGIPLSAGILATIAVSVFGCLWMGWWANAPIVLVPGMGVNAFFSYTIVQSIGLSWQQALAAVILSGVLFFAASVSSFGQRLSIAIPASLKHGITVGIGLFLTLIGLQKGHVVVSSPNTMIRLGDLSQPVVWITLIGLVVTVLLFVRGIKGSLLIGIVFTTTLSLIFSGPTGQALPQPGAKDLLTVFATADFSGMIHLSFWIAVFSLSMIVIFENMGLLSGMLPDQDKFPRAYKAAAISTAASGIFGTSPTIAAAESASGIAEGARTGIPALVTAGLFLLSYLFVPLIGWIPENAVAPVLVIIGAMMMQSVRHIPFHEFTEGFPAFLIITLIPLTYSIADGIAFGFIAYPLMKAASGKIREVSGILNGMAVLFLLYFIATSWISH</sequence>
<dbReference type="InterPro" id="IPR006043">
    <property type="entry name" value="NCS2"/>
</dbReference>
<reference evidence="8" key="1">
    <citation type="journal article" date="2014" name="Int. J. Syst. Evol. Microbiol.">
        <title>Complete genome sequence of Corynebacterium casei LMG S-19264T (=DSM 44701T), isolated from a smear-ripened cheese.</title>
        <authorList>
            <consortium name="US DOE Joint Genome Institute (JGI-PGF)"/>
            <person name="Walter F."/>
            <person name="Albersmeier A."/>
            <person name="Kalinowski J."/>
            <person name="Ruckert C."/>
        </authorList>
    </citation>
    <scope>NUCLEOTIDE SEQUENCE</scope>
    <source>
        <strain evidence="8">CGMCC 1.15179</strain>
    </source>
</reference>
<feature type="transmembrane region" description="Helical" evidence="7">
    <location>
        <begin position="370"/>
        <end position="396"/>
    </location>
</feature>
<dbReference type="InterPro" id="IPR045018">
    <property type="entry name" value="Azg-like"/>
</dbReference>
<feature type="transmembrane region" description="Helical" evidence="7">
    <location>
        <begin position="21"/>
        <end position="42"/>
    </location>
</feature>
<proteinExistence type="inferred from homology"/>
<feature type="transmembrane region" description="Helical" evidence="7">
    <location>
        <begin position="48"/>
        <end position="70"/>
    </location>
</feature>
<gene>
    <name evidence="8" type="ORF">GCM10011571_07390</name>
</gene>
<feature type="transmembrane region" description="Helical" evidence="7">
    <location>
        <begin position="339"/>
        <end position="358"/>
    </location>
</feature>
<evidence type="ECO:0000256" key="2">
    <source>
        <dbReference type="ARBA" id="ARBA00005697"/>
    </source>
</evidence>
<feature type="transmembrane region" description="Helical" evidence="7">
    <location>
        <begin position="239"/>
        <end position="258"/>
    </location>
</feature>
<accession>A0A8J2VGD5</accession>
<keyword evidence="3" id="KW-0813">Transport</keyword>
<dbReference type="PANTHER" id="PTHR43337">
    <property type="entry name" value="XANTHINE/URACIL PERMEASE C887.17-RELATED"/>
    <property type="match status" value="1"/>
</dbReference>
<evidence type="ECO:0000256" key="4">
    <source>
        <dbReference type="ARBA" id="ARBA00022692"/>
    </source>
</evidence>
<dbReference type="Proteomes" id="UP000625210">
    <property type="component" value="Unassembled WGS sequence"/>
</dbReference>
<comment type="caution">
    <text evidence="8">The sequence shown here is derived from an EMBL/GenBank/DDBJ whole genome shotgun (WGS) entry which is preliminary data.</text>
</comment>
<evidence type="ECO:0000256" key="7">
    <source>
        <dbReference type="SAM" id="Phobius"/>
    </source>
</evidence>
<feature type="transmembrane region" description="Helical" evidence="7">
    <location>
        <begin position="279"/>
        <end position="299"/>
    </location>
</feature>
<feature type="transmembrane region" description="Helical" evidence="7">
    <location>
        <begin position="197"/>
        <end position="219"/>
    </location>
</feature>
<evidence type="ECO:0000256" key="6">
    <source>
        <dbReference type="ARBA" id="ARBA00023136"/>
    </source>
</evidence>
<dbReference type="Pfam" id="PF00860">
    <property type="entry name" value="Xan_ur_permease"/>
    <property type="match status" value="1"/>
</dbReference>
<keyword evidence="4 7" id="KW-0812">Transmembrane</keyword>
<feature type="transmembrane region" description="Helical" evidence="7">
    <location>
        <begin position="77"/>
        <end position="97"/>
    </location>
</feature>
<keyword evidence="9" id="KW-1185">Reference proteome</keyword>
<organism evidence="8 9">
    <name type="scientific">Marinithermofilum abyssi</name>
    <dbReference type="NCBI Taxonomy" id="1571185"/>
    <lineage>
        <taxon>Bacteria</taxon>
        <taxon>Bacillati</taxon>
        <taxon>Bacillota</taxon>
        <taxon>Bacilli</taxon>
        <taxon>Bacillales</taxon>
        <taxon>Thermoactinomycetaceae</taxon>
        <taxon>Marinithermofilum</taxon>
    </lineage>
</organism>
<dbReference type="GO" id="GO:0005886">
    <property type="term" value="C:plasma membrane"/>
    <property type="evidence" value="ECO:0007669"/>
    <property type="project" value="TreeGrafter"/>
</dbReference>
<name>A0A8J2VGD5_9BACL</name>
<comment type="subcellular location">
    <subcellularLocation>
        <location evidence="1">Membrane</location>
        <topology evidence="1">Multi-pass membrane protein</topology>
    </subcellularLocation>
</comment>
<comment type="similarity">
    <text evidence="2">Belongs to the nucleobase:cation symporter-2 (NCS2) (TC 2.A.40) family. Azg-like subfamily.</text>
</comment>
<dbReference type="PANTHER" id="PTHR43337:SF2">
    <property type="entry name" value="XANTHINE_URACIL PERMEASE"/>
    <property type="match status" value="1"/>
</dbReference>
<feature type="transmembrane region" description="Helical" evidence="7">
    <location>
        <begin position="171"/>
        <end position="190"/>
    </location>
</feature>
<protein>
    <submittedName>
        <fullName evidence="8">Permease</fullName>
    </submittedName>
</protein>
<evidence type="ECO:0000256" key="3">
    <source>
        <dbReference type="ARBA" id="ARBA00022448"/>
    </source>
</evidence>
<feature type="transmembrane region" description="Helical" evidence="7">
    <location>
        <begin position="103"/>
        <end position="122"/>
    </location>
</feature>
<keyword evidence="6 7" id="KW-0472">Membrane</keyword>
<dbReference type="EMBL" id="BMHQ01000002">
    <property type="protein sequence ID" value="GGE08607.1"/>
    <property type="molecule type" value="Genomic_DNA"/>
</dbReference>
<feature type="transmembrane region" description="Helical" evidence="7">
    <location>
        <begin position="311"/>
        <end position="332"/>
    </location>
</feature>
<reference evidence="8" key="2">
    <citation type="submission" date="2020-09" db="EMBL/GenBank/DDBJ databases">
        <authorList>
            <person name="Sun Q."/>
            <person name="Zhou Y."/>
        </authorList>
    </citation>
    <scope>NUCLEOTIDE SEQUENCE</scope>
    <source>
        <strain evidence="8">CGMCC 1.15179</strain>
    </source>
</reference>
<feature type="transmembrane region" description="Helical" evidence="7">
    <location>
        <begin position="408"/>
        <end position="427"/>
    </location>
</feature>
<evidence type="ECO:0000256" key="1">
    <source>
        <dbReference type="ARBA" id="ARBA00004141"/>
    </source>
</evidence>
<dbReference type="AlphaFoldDB" id="A0A8J2VGD5"/>
<evidence type="ECO:0000313" key="9">
    <source>
        <dbReference type="Proteomes" id="UP000625210"/>
    </source>
</evidence>
<dbReference type="GO" id="GO:0005345">
    <property type="term" value="F:purine nucleobase transmembrane transporter activity"/>
    <property type="evidence" value="ECO:0007669"/>
    <property type="project" value="TreeGrafter"/>
</dbReference>
<dbReference type="RefSeq" id="WP_373285902.1">
    <property type="nucleotide sequence ID" value="NZ_BMHQ01000002.1"/>
</dbReference>
<keyword evidence="5 7" id="KW-1133">Transmembrane helix</keyword>
<evidence type="ECO:0000313" key="8">
    <source>
        <dbReference type="EMBL" id="GGE08607.1"/>
    </source>
</evidence>